<dbReference type="InterPro" id="IPR045864">
    <property type="entry name" value="aa-tRNA-synth_II/BPL/LPL"/>
</dbReference>
<dbReference type="GO" id="GO:0032543">
    <property type="term" value="P:mitochondrial translation"/>
    <property type="evidence" value="ECO:0007669"/>
    <property type="project" value="TreeGrafter"/>
</dbReference>
<dbReference type="GO" id="GO:0005739">
    <property type="term" value="C:mitochondrion"/>
    <property type="evidence" value="ECO:0007669"/>
    <property type="project" value="TreeGrafter"/>
</dbReference>
<evidence type="ECO:0000313" key="2">
    <source>
        <dbReference type="Proteomes" id="UP000242287"/>
    </source>
</evidence>
<accession>A0A2A9NQT2</accession>
<sequence length="350" mass="38794">MHSGPQFSIILTTASGSNRKDDCTPMSPETTAAFQQEITAQTEAFNQLRLLGTPQDQIDQAKKALGELKKQLSIAKGATDVGESNIKLNHHKILDRVFSRVVCHPKRSISSVVNKIGKSLLSQDDVGGCEEMTEEKGWNLQLPIKLGNINKRGRNLCPNNSKLTLFLLPLRMPNKISFDLSLARGLNHYTNITYEAVVKGSAPPPFQANANTVPVKGATLSAKEQKKINADAEEEVDKSTVEVGPIVTGGRYDNWMEYSQRRQLVTCHRGKEEATSQLPCDGVRICIDCIFGLVWCEWVEKGMRNKGTTCYIMAADDGLSKERMKLACELREAGIILWLIEHEQTPLTLV</sequence>
<dbReference type="PANTHER" id="PTHR11476:SF7">
    <property type="entry name" value="HISTIDINE--TRNA LIGASE"/>
    <property type="match status" value="1"/>
</dbReference>
<dbReference type="STRING" id="703135.A0A2A9NQT2"/>
<dbReference type="EMBL" id="KZ302013">
    <property type="protein sequence ID" value="PFH50043.1"/>
    <property type="molecule type" value="Genomic_DNA"/>
</dbReference>
<dbReference type="GO" id="GO:0006427">
    <property type="term" value="P:histidyl-tRNA aminoacylation"/>
    <property type="evidence" value="ECO:0007669"/>
    <property type="project" value="TreeGrafter"/>
</dbReference>
<organism evidence="1 2">
    <name type="scientific">Amanita thiersii Skay4041</name>
    <dbReference type="NCBI Taxonomy" id="703135"/>
    <lineage>
        <taxon>Eukaryota</taxon>
        <taxon>Fungi</taxon>
        <taxon>Dikarya</taxon>
        <taxon>Basidiomycota</taxon>
        <taxon>Agaricomycotina</taxon>
        <taxon>Agaricomycetes</taxon>
        <taxon>Agaricomycetidae</taxon>
        <taxon>Agaricales</taxon>
        <taxon>Pluteineae</taxon>
        <taxon>Amanitaceae</taxon>
        <taxon>Amanita</taxon>
    </lineage>
</organism>
<name>A0A2A9NQT2_9AGAR</name>
<evidence type="ECO:0000313" key="1">
    <source>
        <dbReference type="EMBL" id="PFH50043.1"/>
    </source>
</evidence>
<dbReference type="Gene3D" id="3.30.930.10">
    <property type="entry name" value="Bira Bifunctional Protein, Domain 2"/>
    <property type="match status" value="1"/>
</dbReference>
<dbReference type="GO" id="GO:0003723">
    <property type="term" value="F:RNA binding"/>
    <property type="evidence" value="ECO:0007669"/>
    <property type="project" value="TreeGrafter"/>
</dbReference>
<dbReference type="AlphaFoldDB" id="A0A2A9NQT2"/>
<dbReference type="OrthoDB" id="1906957at2759"/>
<dbReference type="SUPFAM" id="SSF55681">
    <property type="entry name" value="Class II aaRS and biotin synthetases"/>
    <property type="match status" value="1"/>
</dbReference>
<keyword evidence="2" id="KW-1185">Reference proteome</keyword>
<reference evidence="1 2" key="1">
    <citation type="submission" date="2014-02" db="EMBL/GenBank/DDBJ databases">
        <title>Transposable element dynamics among asymbiotic and ectomycorrhizal Amanita fungi.</title>
        <authorList>
            <consortium name="DOE Joint Genome Institute"/>
            <person name="Hess J."/>
            <person name="Skrede I."/>
            <person name="Wolfe B."/>
            <person name="LaButti K."/>
            <person name="Ohm R.A."/>
            <person name="Grigoriev I.V."/>
            <person name="Pringle A."/>
        </authorList>
    </citation>
    <scope>NUCLEOTIDE SEQUENCE [LARGE SCALE GENOMIC DNA]</scope>
    <source>
        <strain evidence="1 2">SKay4041</strain>
    </source>
</reference>
<dbReference type="GO" id="GO:0005829">
    <property type="term" value="C:cytosol"/>
    <property type="evidence" value="ECO:0007669"/>
    <property type="project" value="TreeGrafter"/>
</dbReference>
<dbReference type="Proteomes" id="UP000242287">
    <property type="component" value="Unassembled WGS sequence"/>
</dbReference>
<gene>
    <name evidence="1" type="ORF">AMATHDRAFT_4371</name>
</gene>
<protein>
    <submittedName>
        <fullName evidence="1">Uncharacterized protein</fullName>
    </submittedName>
</protein>
<dbReference type="GO" id="GO:0004821">
    <property type="term" value="F:histidine-tRNA ligase activity"/>
    <property type="evidence" value="ECO:0007669"/>
    <property type="project" value="TreeGrafter"/>
</dbReference>
<proteinExistence type="predicted"/>
<dbReference type="PANTHER" id="PTHR11476">
    <property type="entry name" value="HISTIDYL-TRNA SYNTHETASE"/>
    <property type="match status" value="1"/>
</dbReference>